<dbReference type="InterPro" id="IPR000307">
    <property type="entry name" value="Ribosomal_bS16"/>
</dbReference>
<keyword evidence="1 3" id="KW-0689">Ribosomal protein</keyword>
<dbReference type="GO" id="GO:0005737">
    <property type="term" value="C:cytoplasm"/>
    <property type="evidence" value="ECO:0007669"/>
    <property type="project" value="UniProtKB-ARBA"/>
</dbReference>
<dbReference type="KEGG" id="sdf:ACG33_05105"/>
<gene>
    <name evidence="3 4" type="primary">rpsP</name>
    <name evidence="4" type="ORF">ACG33_05105</name>
</gene>
<evidence type="ECO:0000256" key="2">
    <source>
        <dbReference type="ARBA" id="ARBA00023274"/>
    </source>
</evidence>
<dbReference type="Proteomes" id="UP000070250">
    <property type="component" value="Chromosome"/>
</dbReference>
<keyword evidence="2 3" id="KW-0687">Ribonucleoprotein</keyword>
<evidence type="ECO:0000313" key="5">
    <source>
        <dbReference type="Proteomes" id="UP000070250"/>
    </source>
</evidence>
<dbReference type="HAMAP" id="MF_00385">
    <property type="entry name" value="Ribosomal_bS16"/>
    <property type="match status" value="1"/>
</dbReference>
<dbReference type="InterPro" id="IPR023803">
    <property type="entry name" value="Ribosomal_bS16_dom_sf"/>
</dbReference>
<dbReference type="PATRIC" id="fig|465721.4.peg.1090"/>
<sequence>MVTIRLTRRGAKKAPFYHVVVTDSRKRQGGATLEQVGFFNPLPAGKERRLELKLDRIDYWLGLGAKPSERVAELVRKHRREAIAA</sequence>
<dbReference type="PROSITE" id="PS00732">
    <property type="entry name" value="RIBOSOMAL_S16"/>
    <property type="match status" value="1"/>
</dbReference>
<dbReference type="PANTHER" id="PTHR12919:SF20">
    <property type="entry name" value="SMALL RIBOSOMAL SUBUNIT PROTEIN BS16M"/>
    <property type="match status" value="1"/>
</dbReference>
<dbReference type="GO" id="GO:0006412">
    <property type="term" value="P:translation"/>
    <property type="evidence" value="ECO:0007669"/>
    <property type="project" value="UniProtKB-UniRule"/>
</dbReference>
<name>A0A127F7V2_STEDE</name>
<dbReference type="NCBIfam" id="TIGR00002">
    <property type="entry name" value="S16"/>
    <property type="match status" value="1"/>
</dbReference>
<dbReference type="RefSeq" id="WP_066919261.1">
    <property type="nucleotide sequence ID" value="NZ_CP011971.1"/>
</dbReference>
<protein>
    <recommendedName>
        <fullName evidence="3">Small ribosomal subunit protein bS16</fullName>
    </recommendedName>
</protein>
<evidence type="ECO:0000313" key="4">
    <source>
        <dbReference type="EMBL" id="AMN46487.1"/>
    </source>
</evidence>
<dbReference type="Pfam" id="PF00886">
    <property type="entry name" value="Ribosomal_S16"/>
    <property type="match status" value="1"/>
</dbReference>
<dbReference type="GO" id="GO:0015935">
    <property type="term" value="C:small ribosomal subunit"/>
    <property type="evidence" value="ECO:0007669"/>
    <property type="project" value="TreeGrafter"/>
</dbReference>
<dbReference type="GO" id="GO:0003735">
    <property type="term" value="F:structural constituent of ribosome"/>
    <property type="evidence" value="ECO:0007669"/>
    <property type="project" value="InterPro"/>
</dbReference>
<dbReference type="STRING" id="465721.ACG33_05105"/>
<dbReference type="SUPFAM" id="SSF54565">
    <property type="entry name" value="Ribosomal protein S16"/>
    <property type="match status" value="1"/>
</dbReference>
<evidence type="ECO:0000256" key="3">
    <source>
        <dbReference type="HAMAP-Rule" id="MF_00385"/>
    </source>
</evidence>
<dbReference type="EMBL" id="CP011971">
    <property type="protein sequence ID" value="AMN46487.1"/>
    <property type="molecule type" value="Genomic_DNA"/>
</dbReference>
<dbReference type="OrthoDB" id="9807878at2"/>
<dbReference type="AlphaFoldDB" id="A0A127F7V2"/>
<comment type="similarity">
    <text evidence="3">Belongs to the bacterial ribosomal protein bS16 family.</text>
</comment>
<dbReference type="InterPro" id="IPR020592">
    <property type="entry name" value="Ribosomal_bS16_CS"/>
</dbReference>
<organism evidence="4 5">
    <name type="scientific">Steroidobacter denitrificans</name>
    <dbReference type="NCBI Taxonomy" id="465721"/>
    <lineage>
        <taxon>Bacteria</taxon>
        <taxon>Pseudomonadati</taxon>
        <taxon>Pseudomonadota</taxon>
        <taxon>Gammaproteobacteria</taxon>
        <taxon>Steroidobacterales</taxon>
        <taxon>Steroidobacteraceae</taxon>
        <taxon>Steroidobacter</taxon>
    </lineage>
</organism>
<keyword evidence="5" id="KW-1185">Reference proteome</keyword>
<reference evidence="4 5" key="1">
    <citation type="submission" date="2015-06" db="EMBL/GenBank/DDBJ databases">
        <title>A Comprehensive Approach to Explore the Metabolic and Phylogenetic Diversity of Bacterial Steroid Degradation in the Environment: Testosterone as an Example.</title>
        <authorList>
            <person name="Yang F.-C."/>
            <person name="Chen Y.-L."/>
            <person name="Yu C.-P."/>
            <person name="Tang S.-L."/>
            <person name="Wang P.-H."/>
            <person name="Ismail W."/>
            <person name="Wang C.-H."/>
            <person name="Yang C.-Y."/>
            <person name="Chiang Y.-R."/>
        </authorList>
    </citation>
    <scope>NUCLEOTIDE SEQUENCE [LARGE SCALE GENOMIC DNA]</scope>
    <source>
        <strain evidence="4 5">DSM 18526</strain>
    </source>
</reference>
<accession>A0A127F7V2</accession>
<dbReference type="Gene3D" id="3.30.1320.10">
    <property type="match status" value="1"/>
</dbReference>
<evidence type="ECO:0000256" key="1">
    <source>
        <dbReference type="ARBA" id="ARBA00022980"/>
    </source>
</evidence>
<dbReference type="PANTHER" id="PTHR12919">
    <property type="entry name" value="30S RIBOSOMAL PROTEIN S16"/>
    <property type="match status" value="1"/>
</dbReference>
<proteinExistence type="inferred from homology"/>